<keyword evidence="3" id="KW-1185">Reference proteome</keyword>
<dbReference type="InterPro" id="IPR027417">
    <property type="entry name" value="P-loop_NTPase"/>
</dbReference>
<evidence type="ECO:0000259" key="1">
    <source>
        <dbReference type="Pfam" id="PF13304"/>
    </source>
</evidence>
<dbReference type="InterPro" id="IPR003959">
    <property type="entry name" value="ATPase_AAA_core"/>
</dbReference>
<feature type="domain" description="ATPase AAA-type core" evidence="1">
    <location>
        <begin position="70"/>
        <end position="265"/>
    </location>
</feature>
<dbReference type="EMBL" id="MPVP01000805">
    <property type="protein sequence ID" value="OMC87575.1"/>
    <property type="molecule type" value="Genomic_DNA"/>
</dbReference>
<accession>A0ABX3GF83</accession>
<gene>
    <name evidence="2" type="ORF">BSO21_34930</name>
</gene>
<comment type="caution">
    <text evidence="2">The sequence shown here is derived from an EMBL/GenBank/DDBJ whole genome shotgun (WGS) entry which is preliminary data.</text>
</comment>
<proteinExistence type="predicted"/>
<dbReference type="PANTHER" id="PTHR43581:SF2">
    <property type="entry name" value="EXCINUCLEASE ATPASE SUBUNIT"/>
    <property type="match status" value="1"/>
</dbReference>
<dbReference type="SUPFAM" id="SSF52540">
    <property type="entry name" value="P-loop containing nucleoside triphosphate hydrolases"/>
    <property type="match status" value="1"/>
</dbReference>
<dbReference type="PANTHER" id="PTHR43581">
    <property type="entry name" value="ATP/GTP PHOSPHATASE"/>
    <property type="match status" value="1"/>
</dbReference>
<evidence type="ECO:0000313" key="3">
    <source>
        <dbReference type="Proteomes" id="UP000187158"/>
    </source>
</evidence>
<evidence type="ECO:0000313" key="2">
    <source>
        <dbReference type="EMBL" id="OMC87575.1"/>
    </source>
</evidence>
<name>A0ABX3GF83_9BACL</name>
<protein>
    <recommendedName>
        <fullName evidence="1">ATPase AAA-type core domain-containing protein</fullName>
    </recommendedName>
</protein>
<reference evidence="2 3" key="1">
    <citation type="submission" date="2016-11" db="EMBL/GenBank/DDBJ databases">
        <title>Paenibacillus species isolates.</title>
        <authorList>
            <person name="Beno S.M."/>
        </authorList>
    </citation>
    <scope>NUCLEOTIDE SEQUENCE [LARGE SCALE GENOMIC DNA]</scope>
    <source>
        <strain evidence="2 3">FSL H7-0433</strain>
    </source>
</reference>
<organism evidence="2 3">
    <name type="scientific">Paenibacillus odorifer</name>
    <dbReference type="NCBI Taxonomy" id="189426"/>
    <lineage>
        <taxon>Bacteria</taxon>
        <taxon>Bacillati</taxon>
        <taxon>Bacillota</taxon>
        <taxon>Bacilli</taxon>
        <taxon>Bacillales</taxon>
        <taxon>Paenibacillaceae</taxon>
        <taxon>Paenibacillus</taxon>
    </lineage>
</organism>
<feature type="non-terminal residue" evidence="2">
    <location>
        <position position="295"/>
    </location>
</feature>
<dbReference type="Gene3D" id="3.40.50.300">
    <property type="entry name" value="P-loop containing nucleotide triphosphate hydrolases"/>
    <property type="match status" value="1"/>
</dbReference>
<dbReference type="Pfam" id="PF13304">
    <property type="entry name" value="AAA_21"/>
    <property type="match status" value="1"/>
</dbReference>
<sequence>MFNKNNPYNDELEISVEYDFTEINEKKETAQTRTIFSNLIEPTNELFERIDEYIKKYTIENRVVLSLKYNKNGTLVWSNDDYEFRSFLAVRFPIFFLESRSIDLLKWDSLWELIGTIAPFRQRVDINERIQGIFVDEDPITNNYQGVLTSILKIFNTNGIRLQKSTVYQKISQIVKLQLGGSEFSYDSHPLSTGSNGMNSFTYMKIYVDLILILFEDKYFSSALIMIDEPELHLHLKKIEDFVKSIKENKGYETTKWIFSTHSPTFAKNIIIENHNYNIFHITNNQFYNSTTITK</sequence>
<dbReference type="InterPro" id="IPR051396">
    <property type="entry name" value="Bact_Antivir_Def_Nuclease"/>
</dbReference>
<dbReference type="Proteomes" id="UP000187158">
    <property type="component" value="Unassembled WGS sequence"/>
</dbReference>